<comment type="similarity">
    <text evidence="5">Belongs to the vestigial family.</text>
</comment>
<dbReference type="Pfam" id="PF07545">
    <property type="entry name" value="Vg_Tdu"/>
    <property type="match status" value="1"/>
</dbReference>
<evidence type="ECO:0000256" key="4">
    <source>
        <dbReference type="ARBA" id="ARBA00023242"/>
    </source>
</evidence>
<dbReference type="AlphaFoldDB" id="A0A3Q3H003"/>
<keyword evidence="3" id="KW-0804">Transcription</keyword>
<feature type="region of interest" description="Disordered" evidence="6">
    <location>
        <begin position="130"/>
        <end position="168"/>
    </location>
</feature>
<evidence type="ECO:0000256" key="5">
    <source>
        <dbReference type="ARBA" id="ARBA00025784"/>
    </source>
</evidence>
<evidence type="ECO:0000256" key="2">
    <source>
        <dbReference type="ARBA" id="ARBA00023015"/>
    </source>
</evidence>
<dbReference type="FunCoup" id="A0A3Q3H003">
    <property type="interactions" value="1"/>
</dbReference>
<dbReference type="Ensembl" id="ENSLBET00000038026.1">
    <property type="protein sequence ID" value="ENSLBEP00000036498.1"/>
    <property type="gene ID" value="ENSLBEG00000027314.1"/>
</dbReference>
<dbReference type="InterPro" id="IPR011520">
    <property type="entry name" value="Vg_fam"/>
</dbReference>
<sequence>MSCLDVMYHQSYGAHYLPAAAYKATYYNHHHQQQQKRLSVYSKMQECIEQQQVGGRGMLSRDQGLNRQAPAAPGAESGRRSTSELKDVTQPAEAEYLSSRCVLFTYFQGDIGDVVDEHFSRALSQSSSFNSETKPIRVTQPSASATAGLWKDGGSLPEGQSSSVWNSTYPSQASPCLPSVSVSVHPDFSSSPVSFNHPDGALWADHILSQTSLPPPSTLPDSWTYSLSPQSTTGYPNVHNVYHSHPHLHTRHHHHPMLHSYPTQSPALDPRFNPLLLPGVRNPNQLNTSTGSSPHSEGVKTEMDPRSNSPIDASSVTWQSSALQGSLEVYDSGTYIKRMSL</sequence>
<evidence type="ECO:0000256" key="6">
    <source>
        <dbReference type="SAM" id="MobiDB-lite"/>
    </source>
</evidence>
<evidence type="ECO:0000313" key="7">
    <source>
        <dbReference type="Ensembl" id="ENSLBEP00000036498.1"/>
    </source>
</evidence>
<dbReference type="GO" id="GO:0006355">
    <property type="term" value="P:regulation of DNA-templated transcription"/>
    <property type="evidence" value="ECO:0007669"/>
    <property type="project" value="InterPro"/>
</dbReference>
<evidence type="ECO:0000313" key="8">
    <source>
        <dbReference type="Proteomes" id="UP000261660"/>
    </source>
</evidence>
<evidence type="ECO:0000256" key="3">
    <source>
        <dbReference type="ARBA" id="ARBA00023163"/>
    </source>
</evidence>
<feature type="compositionally biased region" description="Polar residues" evidence="6">
    <location>
        <begin position="158"/>
        <end position="168"/>
    </location>
</feature>
<feature type="compositionally biased region" description="Polar residues" evidence="6">
    <location>
        <begin position="306"/>
        <end position="315"/>
    </location>
</feature>
<feature type="compositionally biased region" description="Polar residues" evidence="6">
    <location>
        <begin position="282"/>
        <end position="295"/>
    </location>
</feature>
<feature type="compositionally biased region" description="Polar residues" evidence="6">
    <location>
        <begin position="130"/>
        <end position="145"/>
    </location>
</feature>
<dbReference type="GeneTree" id="ENSGT00530000063353"/>
<reference evidence="7" key="1">
    <citation type="submission" date="2025-08" db="UniProtKB">
        <authorList>
            <consortium name="Ensembl"/>
        </authorList>
    </citation>
    <scope>IDENTIFICATION</scope>
</reference>
<feature type="region of interest" description="Disordered" evidence="6">
    <location>
        <begin position="278"/>
        <end position="315"/>
    </location>
</feature>
<dbReference type="PANTHER" id="PTHR15950:SF16">
    <property type="entry name" value="TRANSCRIPTION COFACTOR VESTIGIAL-LIKE PROTEIN 3"/>
    <property type="match status" value="1"/>
</dbReference>
<dbReference type="InParanoid" id="A0A3Q3H003"/>
<dbReference type="GO" id="GO:0005634">
    <property type="term" value="C:nucleus"/>
    <property type="evidence" value="ECO:0007669"/>
    <property type="project" value="UniProtKB-SubCell"/>
</dbReference>
<keyword evidence="8" id="KW-1185">Reference proteome</keyword>
<dbReference type="PANTHER" id="PTHR15950">
    <property type="entry name" value="TRANSCRIPTION COFACTOR VESTIGIAL-LIKE PROTEIN"/>
    <property type="match status" value="1"/>
</dbReference>
<keyword evidence="2" id="KW-0805">Transcription regulation</keyword>
<accession>A0A3Q3H003</accession>
<feature type="region of interest" description="Disordered" evidence="6">
    <location>
        <begin position="52"/>
        <end position="88"/>
    </location>
</feature>
<protein>
    <submittedName>
        <fullName evidence="7">Vestigial-like family member 3</fullName>
    </submittedName>
</protein>
<comment type="subcellular location">
    <subcellularLocation>
        <location evidence="1">Nucleus</location>
    </subcellularLocation>
</comment>
<name>A0A3Q3H003_9LABR</name>
<evidence type="ECO:0000256" key="1">
    <source>
        <dbReference type="ARBA" id="ARBA00004123"/>
    </source>
</evidence>
<organism evidence="7 8">
    <name type="scientific">Labrus bergylta</name>
    <name type="common">ballan wrasse</name>
    <dbReference type="NCBI Taxonomy" id="56723"/>
    <lineage>
        <taxon>Eukaryota</taxon>
        <taxon>Metazoa</taxon>
        <taxon>Chordata</taxon>
        <taxon>Craniata</taxon>
        <taxon>Vertebrata</taxon>
        <taxon>Euteleostomi</taxon>
        <taxon>Actinopterygii</taxon>
        <taxon>Neopterygii</taxon>
        <taxon>Teleostei</taxon>
        <taxon>Neoteleostei</taxon>
        <taxon>Acanthomorphata</taxon>
        <taxon>Eupercaria</taxon>
        <taxon>Labriformes</taxon>
        <taxon>Labridae</taxon>
        <taxon>Labrus</taxon>
    </lineage>
</organism>
<reference evidence="7" key="2">
    <citation type="submission" date="2025-09" db="UniProtKB">
        <authorList>
            <consortium name="Ensembl"/>
        </authorList>
    </citation>
    <scope>IDENTIFICATION</scope>
</reference>
<keyword evidence="4" id="KW-0539">Nucleus</keyword>
<feature type="compositionally biased region" description="Basic and acidic residues" evidence="6">
    <location>
        <begin position="77"/>
        <end position="87"/>
    </location>
</feature>
<dbReference type="Proteomes" id="UP000261660">
    <property type="component" value="Unplaced"/>
</dbReference>
<proteinExistence type="inferred from homology"/>